<comment type="caution">
    <text evidence="4">The sequence shown here is derived from an EMBL/GenBank/DDBJ whole genome shotgun (WGS) entry which is preliminary data.</text>
</comment>
<proteinExistence type="predicted"/>
<name>A0AAE3DK08_9FIRM</name>
<accession>A0AAE3DK08</accession>
<dbReference type="PANTHER" id="PTHR33376:SF2">
    <property type="entry name" value="DICARBOXYLATE-BINDING PERIPLASMIC PROTEIN"/>
    <property type="match status" value="1"/>
</dbReference>
<dbReference type="RefSeq" id="WP_177977605.1">
    <property type="nucleotide sequence ID" value="NZ_JAJEPU010000002.1"/>
</dbReference>
<feature type="compositionally biased region" description="Basic and acidic residues" evidence="2">
    <location>
        <begin position="44"/>
        <end position="53"/>
    </location>
</feature>
<dbReference type="InterPro" id="IPR004682">
    <property type="entry name" value="TRAP_DctP"/>
</dbReference>
<sequence>MRKQLMAISLASVMALSLAGCGGGNTTATTAAASGDSKTAETSAEAKAEESKADGASTTEPELVFKYAELNSDDNINTRVGYEFAKNVEEMSDGRIKIEVYSASTLGDEKTCLNALQMGGGTVDMYRANTNSLSDYGFQKLNMFGLPFIFSSRDSMWKVLEDEELGQAFLSEGSEVGAGMVGLFYMDEGARNLFTTKEISGLGDIKGMKIRVPETQLMMDTMKALGAEPTPISYSELYSSLQSGVVDGAENGYPGYSSNKFYEVAPYYLLSGHTFSPGIVLMAEAKWNALSEEDQKILLEAGQKASDWNKSAIGEEEVALRKDLEDKGVHIIDMTAEDLAAAQSACEPVWANYTKGIEDLLQKMVEIQK</sequence>
<dbReference type="InterPro" id="IPR018389">
    <property type="entry name" value="DctP_fam"/>
</dbReference>
<protein>
    <submittedName>
        <fullName evidence="4">TRAP transporter substrate-binding protein</fullName>
    </submittedName>
</protein>
<dbReference type="GO" id="GO:0055085">
    <property type="term" value="P:transmembrane transport"/>
    <property type="evidence" value="ECO:0007669"/>
    <property type="project" value="InterPro"/>
</dbReference>
<dbReference type="PROSITE" id="PS51257">
    <property type="entry name" value="PROKAR_LIPOPROTEIN"/>
    <property type="match status" value="1"/>
</dbReference>
<evidence type="ECO:0000256" key="1">
    <source>
        <dbReference type="ARBA" id="ARBA00022729"/>
    </source>
</evidence>
<dbReference type="CDD" id="cd13603">
    <property type="entry name" value="PBP2_TRAP_Siap_TeaA_like"/>
    <property type="match status" value="1"/>
</dbReference>
<dbReference type="PIRSF" id="PIRSF006470">
    <property type="entry name" value="DctB"/>
    <property type="match status" value="1"/>
</dbReference>
<gene>
    <name evidence="4" type="ORF">LKD32_00930</name>
</gene>
<keyword evidence="1 3" id="KW-0732">Signal</keyword>
<feature type="compositionally biased region" description="Low complexity" evidence="2">
    <location>
        <begin position="29"/>
        <end position="43"/>
    </location>
</feature>
<dbReference type="NCBIfam" id="TIGR00787">
    <property type="entry name" value="dctP"/>
    <property type="match status" value="1"/>
</dbReference>
<dbReference type="NCBIfam" id="NF037995">
    <property type="entry name" value="TRAP_S1"/>
    <property type="match status" value="1"/>
</dbReference>
<organism evidence="4 5">
    <name type="scientific">Brotaphodocola catenula</name>
    <dbReference type="NCBI Taxonomy" id="2885361"/>
    <lineage>
        <taxon>Bacteria</taxon>
        <taxon>Bacillati</taxon>
        <taxon>Bacillota</taxon>
        <taxon>Clostridia</taxon>
        <taxon>Lachnospirales</taxon>
        <taxon>Lachnospiraceae</taxon>
        <taxon>Brotaphodocola</taxon>
    </lineage>
</organism>
<reference evidence="4" key="1">
    <citation type="submission" date="2021-10" db="EMBL/GenBank/DDBJ databases">
        <title>Anaerobic single-cell dispensing facilitates the cultivation of human gut bacteria.</title>
        <authorList>
            <person name="Afrizal A."/>
        </authorList>
    </citation>
    <scope>NUCLEOTIDE SEQUENCE</scope>
    <source>
        <strain evidence="4">CLA-AA-H274</strain>
    </source>
</reference>
<dbReference type="PANTHER" id="PTHR33376">
    <property type="match status" value="1"/>
</dbReference>
<dbReference type="InterPro" id="IPR038404">
    <property type="entry name" value="TRAP_DctP_sf"/>
</dbReference>
<evidence type="ECO:0000313" key="4">
    <source>
        <dbReference type="EMBL" id="MCC2163456.1"/>
    </source>
</evidence>
<feature type="signal peptide" evidence="3">
    <location>
        <begin position="1"/>
        <end position="19"/>
    </location>
</feature>
<evidence type="ECO:0000256" key="2">
    <source>
        <dbReference type="SAM" id="MobiDB-lite"/>
    </source>
</evidence>
<keyword evidence="5" id="KW-1185">Reference proteome</keyword>
<dbReference type="EMBL" id="JAJEPU010000002">
    <property type="protein sequence ID" value="MCC2163456.1"/>
    <property type="molecule type" value="Genomic_DNA"/>
</dbReference>
<evidence type="ECO:0000256" key="3">
    <source>
        <dbReference type="SAM" id="SignalP"/>
    </source>
</evidence>
<dbReference type="GO" id="GO:0030246">
    <property type="term" value="F:carbohydrate binding"/>
    <property type="evidence" value="ECO:0007669"/>
    <property type="project" value="TreeGrafter"/>
</dbReference>
<feature type="chain" id="PRO_5042224070" evidence="3">
    <location>
        <begin position="20"/>
        <end position="369"/>
    </location>
</feature>
<dbReference type="AlphaFoldDB" id="A0AAE3DK08"/>
<dbReference type="Gene3D" id="3.40.190.170">
    <property type="entry name" value="Bacterial extracellular solute-binding protein, family 7"/>
    <property type="match status" value="1"/>
</dbReference>
<evidence type="ECO:0000313" key="5">
    <source>
        <dbReference type="Proteomes" id="UP001198962"/>
    </source>
</evidence>
<dbReference type="GO" id="GO:0030288">
    <property type="term" value="C:outer membrane-bounded periplasmic space"/>
    <property type="evidence" value="ECO:0007669"/>
    <property type="project" value="InterPro"/>
</dbReference>
<dbReference type="Pfam" id="PF03480">
    <property type="entry name" value="DctP"/>
    <property type="match status" value="1"/>
</dbReference>
<dbReference type="Proteomes" id="UP001198962">
    <property type="component" value="Unassembled WGS sequence"/>
</dbReference>
<feature type="region of interest" description="Disordered" evidence="2">
    <location>
        <begin position="29"/>
        <end position="58"/>
    </location>
</feature>